<dbReference type="OrthoDB" id="3682822at2759"/>
<evidence type="ECO:0000256" key="2">
    <source>
        <dbReference type="SAM" id="MobiDB-lite"/>
    </source>
</evidence>
<feature type="region of interest" description="Disordered" evidence="2">
    <location>
        <begin position="1"/>
        <end position="122"/>
    </location>
</feature>
<evidence type="ECO:0000256" key="1">
    <source>
        <dbReference type="SAM" id="Coils"/>
    </source>
</evidence>
<feature type="compositionally biased region" description="Basic residues" evidence="2">
    <location>
        <begin position="47"/>
        <end position="58"/>
    </location>
</feature>
<dbReference type="EMBL" id="ML978258">
    <property type="protein sequence ID" value="KAF2025748.1"/>
    <property type="molecule type" value="Genomic_DNA"/>
</dbReference>
<protein>
    <submittedName>
        <fullName evidence="3">Uncharacterized protein</fullName>
    </submittedName>
</protein>
<proteinExistence type="predicted"/>
<feature type="compositionally biased region" description="Polar residues" evidence="2">
    <location>
        <begin position="351"/>
        <end position="361"/>
    </location>
</feature>
<name>A0A9P4GZY1_9PLEO</name>
<dbReference type="Proteomes" id="UP000799777">
    <property type="component" value="Unassembled WGS sequence"/>
</dbReference>
<organism evidence="3 4">
    <name type="scientific">Setomelanomma holmii</name>
    <dbReference type="NCBI Taxonomy" id="210430"/>
    <lineage>
        <taxon>Eukaryota</taxon>
        <taxon>Fungi</taxon>
        <taxon>Dikarya</taxon>
        <taxon>Ascomycota</taxon>
        <taxon>Pezizomycotina</taxon>
        <taxon>Dothideomycetes</taxon>
        <taxon>Pleosporomycetidae</taxon>
        <taxon>Pleosporales</taxon>
        <taxon>Pleosporineae</taxon>
        <taxon>Phaeosphaeriaceae</taxon>
        <taxon>Setomelanomma</taxon>
    </lineage>
</organism>
<feature type="compositionally biased region" description="Acidic residues" evidence="2">
    <location>
        <begin position="66"/>
        <end position="78"/>
    </location>
</feature>
<accession>A0A9P4GZY1</accession>
<feature type="coiled-coil region" evidence="1">
    <location>
        <begin position="398"/>
        <end position="447"/>
    </location>
</feature>
<gene>
    <name evidence="3" type="ORF">EK21DRAFT_116532</name>
</gene>
<evidence type="ECO:0000313" key="4">
    <source>
        <dbReference type="Proteomes" id="UP000799777"/>
    </source>
</evidence>
<keyword evidence="1" id="KW-0175">Coiled coil</keyword>
<sequence>MSSPPPRDSVCPRSCTDNEISPSRSTDNTHKYMAFQEKDRSDTIKVLPRKPKSAKARSRSGTPSQDDYEPQLEDEASETSDLSDLPDSDTDDAVAGHRRPPAKGRAPPSKKGKELGSALPPNKGQELAARYIKALRETLEPGQWFRIEPISRGESEKIVAANSKKRRTGFRILAGKVLFGRMRLEELGLLNVWATVRIHQSRIVHGGRNAWATFLYNDGDYGQVAAPSAPSEHVQVEPIFALLWREKKVPRELRVHADRVGVCIRVALINAGYSDGGGFRSRWRHGVNEGFMRAIRDNLAAKQQETAVPDLGGLKDLPFDLTVTDDSQIRRPAPATDTSFNKLGQRPGQLPTVSRSVTSGGTKKRRLDEEVQMATPVPRIQAPSQPAANASQNPAALRTALETKVSKLEQANTSLTNRVNDQEQRLRTQAKAHVEQLRDQNARFEEQLRVRANSYDKQLRLRAKLKDEELQTFAKEYAEQAQGLTSERDDLKEKYDTLQHANARLREHNAELLTENHELLVQIDSLSKQQGREKSLPSREDPDNKKLRDRISKLSKENESLRSRNKQLIDEKLASLNARMEENTDSDEE</sequence>
<feature type="region of interest" description="Disordered" evidence="2">
    <location>
        <begin position="526"/>
        <end position="566"/>
    </location>
</feature>
<keyword evidence="4" id="KW-1185">Reference proteome</keyword>
<feature type="compositionally biased region" description="Basic and acidic residues" evidence="2">
    <location>
        <begin position="530"/>
        <end position="566"/>
    </location>
</feature>
<reference evidence="3" key="1">
    <citation type="journal article" date="2020" name="Stud. Mycol.">
        <title>101 Dothideomycetes genomes: a test case for predicting lifestyles and emergence of pathogens.</title>
        <authorList>
            <person name="Haridas S."/>
            <person name="Albert R."/>
            <person name="Binder M."/>
            <person name="Bloem J."/>
            <person name="Labutti K."/>
            <person name="Salamov A."/>
            <person name="Andreopoulos B."/>
            <person name="Baker S."/>
            <person name="Barry K."/>
            <person name="Bills G."/>
            <person name="Bluhm B."/>
            <person name="Cannon C."/>
            <person name="Castanera R."/>
            <person name="Culley D."/>
            <person name="Daum C."/>
            <person name="Ezra D."/>
            <person name="Gonzalez J."/>
            <person name="Henrissat B."/>
            <person name="Kuo A."/>
            <person name="Liang C."/>
            <person name="Lipzen A."/>
            <person name="Lutzoni F."/>
            <person name="Magnuson J."/>
            <person name="Mondo S."/>
            <person name="Nolan M."/>
            <person name="Ohm R."/>
            <person name="Pangilinan J."/>
            <person name="Park H.-J."/>
            <person name="Ramirez L."/>
            <person name="Alfaro M."/>
            <person name="Sun H."/>
            <person name="Tritt A."/>
            <person name="Yoshinaga Y."/>
            <person name="Zwiers L.-H."/>
            <person name="Turgeon B."/>
            <person name="Goodwin S."/>
            <person name="Spatafora J."/>
            <person name="Crous P."/>
            <person name="Grigoriev I."/>
        </authorList>
    </citation>
    <scope>NUCLEOTIDE SEQUENCE</scope>
    <source>
        <strain evidence="3">CBS 110217</strain>
    </source>
</reference>
<evidence type="ECO:0000313" key="3">
    <source>
        <dbReference type="EMBL" id="KAF2025748.1"/>
    </source>
</evidence>
<feature type="compositionally biased region" description="Polar residues" evidence="2">
    <location>
        <begin position="15"/>
        <end position="26"/>
    </location>
</feature>
<feature type="region of interest" description="Disordered" evidence="2">
    <location>
        <begin position="330"/>
        <end position="366"/>
    </location>
</feature>
<comment type="caution">
    <text evidence="3">The sequence shown here is derived from an EMBL/GenBank/DDBJ whole genome shotgun (WGS) entry which is preliminary data.</text>
</comment>
<dbReference type="AlphaFoldDB" id="A0A9P4GZY1"/>